<keyword evidence="2" id="KW-0378">Hydrolase</keyword>
<comment type="caution">
    <text evidence="2">The sequence shown here is derived from an EMBL/GenBank/DDBJ whole genome shotgun (WGS) entry which is preliminary data.</text>
</comment>
<dbReference type="RefSeq" id="WP_152234230.1">
    <property type="nucleotide sequence ID" value="NZ_JBHSKZ010000009.1"/>
</dbReference>
<sequence>MSIELTPVAPPEPITQRTEITVAGTTLRFDPRTGRFSFSRATTAASSATAEASSTPGTSTPTPAPAEWAETDDVACTPKLITKQGTFAFTDAAAIAHARRETGTGAGVVSTYTGFGNTAYAFETWVWVERASGDVLFEWIPLNETGLDIQTVKWPAAMEFDRPTSRDVTLITHEQGVMIPNDWPTAVTTKDIAFDGRFETAGGYMPWFAQVRGAATSGNSTTGNSATPGNSSTPAFAGGDGYIAICETPWNAGYGIDHPAGGPSTHVGMWFEPSLGRMDYRRVVRLKLLAHADHTAVCKEYRRWVNERGRLRTLAEKAARNPSVRDLIGRSWVHVGIKTKVQPDSSFYDPQDPGKNDSLVTFAQREKQMRTLHAMGAGRLFMHLDGWAQPGYDNEHPDYLPACREAGGWDGMKSLVDTIHAQGDMFGTHDQYRDYYFTAATFDRRNAVLQADGTNPEHARWAGGHQTYLCAELAPDYVRRNFGEIAAHGVRLDCAYLDVFTCNEGDECTNPEHRMSRRDCYERRAECFEYLLSHGILSSSEEVSDWAVPSLVFCHYAPYDFQMRSPDAPRQGVPVPLYNLVYHDCVIEPWMMERVAGGEDYMLYALLNGGAPYLIRDAAYIGVDGDMDEAARVRTENDIERCRAVADFHEKVGMQELVRHDFVGGDPLVQRSQFADGSAVTCDFHANTYVIA</sequence>
<dbReference type="EMBL" id="WBVT01000009">
    <property type="protein sequence ID" value="KAB7790627.1"/>
    <property type="molecule type" value="Genomic_DNA"/>
</dbReference>
<evidence type="ECO:0000313" key="3">
    <source>
        <dbReference type="Proteomes" id="UP000441772"/>
    </source>
</evidence>
<dbReference type="Pfam" id="PF18952">
    <property type="entry name" value="DUF5696"/>
    <property type="match status" value="1"/>
</dbReference>
<gene>
    <name evidence="2" type="ORF">F7D09_0880</name>
</gene>
<protein>
    <submittedName>
        <fullName evidence="2">Glycosyl hydrolase family</fullName>
    </submittedName>
</protein>
<name>A0A6I1GMR0_9BIFI</name>
<dbReference type="AlphaFoldDB" id="A0A6I1GMR0"/>
<dbReference type="CDD" id="cd14244">
    <property type="entry name" value="GH_101_like"/>
    <property type="match status" value="1"/>
</dbReference>
<evidence type="ECO:0000256" key="1">
    <source>
        <dbReference type="SAM" id="MobiDB-lite"/>
    </source>
</evidence>
<dbReference type="Proteomes" id="UP000441772">
    <property type="component" value="Unassembled WGS sequence"/>
</dbReference>
<dbReference type="Gene3D" id="3.20.20.80">
    <property type="entry name" value="Glycosidases"/>
    <property type="match status" value="1"/>
</dbReference>
<proteinExistence type="predicted"/>
<accession>A0A6I1GMR0</accession>
<keyword evidence="3" id="KW-1185">Reference proteome</keyword>
<evidence type="ECO:0000313" key="2">
    <source>
        <dbReference type="EMBL" id="KAB7790627.1"/>
    </source>
</evidence>
<feature type="region of interest" description="Disordered" evidence="1">
    <location>
        <begin position="40"/>
        <end position="67"/>
    </location>
</feature>
<reference evidence="2 3" key="1">
    <citation type="submission" date="2019-09" db="EMBL/GenBank/DDBJ databases">
        <title>Characterization of the phylogenetic diversity of two novel species belonging to the genus Bifidobacterium: Bifidobacterium cebidarum sp. nov. and Bifidobacterium leontopitheci sp. nov.</title>
        <authorList>
            <person name="Lugli G.A."/>
            <person name="Duranti S."/>
            <person name="Milani C."/>
            <person name="Turroni F."/>
            <person name="Ventura M."/>
        </authorList>
    </citation>
    <scope>NUCLEOTIDE SEQUENCE [LARGE SCALE GENOMIC DNA]</scope>
    <source>
        <strain evidence="2 3">LMG 31471</strain>
    </source>
</reference>
<feature type="compositionally biased region" description="Low complexity" evidence="1">
    <location>
        <begin position="40"/>
        <end position="61"/>
    </location>
</feature>
<dbReference type="InterPro" id="IPR043751">
    <property type="entry name" value="DUF5696"/>
</dbReference>
<dbReference type="GO" id="GO:0033926">
    <property type="term" value="F:endo-alpha-N-acetylgalactosaminidase activity"/>
    <property type="evidence" value="ECO:0007669"/>
    <property type="project" value="InterPro"/>
</dbReference>
<organism evidence="2 3">
    <name type="scientific">Bifidobacterium leontopitheci</name>
    <dbReference type="NCBI Taxonomy" id="2650774"/>
    <lineage>
        <taxon>Bacteria</taxon>
        <taxon>Bacillati</taxon>
        <taxon>Actinomycetota</taxon>
        <taxon>Actinomycetes</taxon>
        <taxon>Bifidobacteriales</taxon>
        <taxon>Bifidobacteriaceae</taxon>
        <taxon>Bifidobacterium</taxon>
    </lineage>
</organism>
<dbReference type="InterPro" id="IPR025706">
    <property type="entry name" value="Endoa_GalNAc"/>
</dbReference>